<gene>
    <name evidence="1" type="ORF">Vbra_2331</name>
</gene>
<accession>A0A0G4GP12</accession>
<dbReference type="EMBL" id="CDMY01000738">
    <property type="protein sequence ID" value="CEM31910.1"/>
    <property type="molecule type" value="Genomic_DNA"/>
</dbReference>
<dbReference type="Proteomes" id="UP000041254">
    <property type="component" value="Unassembled WGS sequence"/>
</dbReference>
<dbReference type="InParanoid" id="A0A0G4GP12"/>
<dbReference type="AlphaFoldDB" id="A0A0G4GP12"/>
<keyword evidence="2" id="KW-1185">Reference proteome</keyword>
<reference evidence="1 2" key="1">
    <citation type="submission" date="2014-11" db="EMBL/GenBank/DDBJ databases">
        <authorList>
            <person name="Zhu J."/>
            <person name="Qi W."/>
            <person name="Song R."/>
        </authorList>
    </citation>
    <scope>NUCLEOTIDE SEQUENCE [LARGE SCALE GENOMIC DNA]</scope>
</reference>
<sequence>MQHTDHHQQQHPFTYIFVGRRSFYLLSLNDILRLRATCTWLRGLFGAAQLRQRLGHSLSTEAGLRRAANGQAVQLLVFDDQQMGVADLLAAVCVTEAGGWKEMREAIALAAQCGYCQLPVRLTSADLHKFPNKTAYLATPRVLAQLKMVGRHIDFGDGSRLQLFQHGDTLRAIKDEDGFELTINPPPLDDHPYEQQRQEHDPPVRSGICYRRFTGLRSGVVVDHSSVSSFVERTVLIHFAGTH</sequence>
<evidence type="ECO:0000313" key="1">
    <source>
        <dbReference type="EMBL" id="CEM31910.1"/>
    </source>
</evidence>
<protein>
    <submittedName>
        <fullName evidence="1">Uncharacterized protein</fullName>
    </submittedName>
</protein>
<evidence type="ECO:0000313" key="2">
    <source>
        <dbReference type="Proteomes" id="UP000041254"/>
    </source>
</evidence>
<dbReference type="VEuPathDB" id="CryptoDB:Vbra_2331"/>
<name>A0A0G4GP12_VITBC</name>
<organism evidence="1 2">
    <name type="scientific">Vitrella brassicaformis (strain CCMP3155)</name>
    <dbReference type="NCBI Taxonomy" id="1169540"/>
    <lineage>
        <taxon>Eukaryota</taxon>
        <taxon>Sar</taxon>
        <taxon>Alveolata</taxon>
        <taxon>Colpodellida</taxon>
        <taxon>Vitrellaceae</taxon>
        <taxon>Vitrella</taxon>
    </lineage>
</organism>
<proteinExistence type="predicted"/>
<dbReference type="PhylomeDB" id="A0A0G4GP12"/>